<dbReference type="SUPFAM" id="SSF53448">
    <property type="entry name" value="Nucleotide-diphospho-sugar transferases"/>
    <property type="match status" value="1"/>
</dbReference>
<evidence type="ECO:0000256" key="2">
    <source>
        <dbReference type="ARBA" id="ARBA00022676"/>
    </source>
</evidence>
<dbReference type="GO" id="GO:0006487">
    <property type="term" value="P:protein N-linked glycosylation"/>
    <property type="evidence" value="ECO:0007669"/>
    <property type="project" value="TreeGrafter"/>
</dbReference>
<keyword evidence="5" id="KW-1185">Reference proteome</keyword>
<keyword evidence="3" id="KW-0808">Transferase</keyword>
<evidence type="ECO:0000313" key="5">
    <source>
        <dbReference type="Proteomes" id="UP000193240"/>
    </source>
</evidence>
<dbReference type="InParanoid" id="A0A1Y2MEG3"/>
<evidence type="ECO:0000256" key="1">
    <source>
        <dbReference type="ARBA" id="ARBA00007677"/>
    </source>
</evidence>
<dbReference type="PANTHER" id="PTHR31121">
    <property type="entry name" value="ALPHA-1,2 MANNOSYLTRANSFERASE KTR1"/>
    <property type="match status" value="1"/>
</dbReference>
<dbReference type="GO" id="GO:0000032">
    <property type="term" value="P:cell wall mannoprotein biosynthetic process"/>
    <property type="evidence" value="ECO:0007669"/>
    <property type="project" value="TreeGrafter"/>
</dbReference>
<accession>A0A1Y2MEG3</accession>
<dbReference type="InterPro" id="IPR002685">
    <property type="entry name" value="Glyco_trans_15"/>
</dbReference>
<name>A0A1Y2MEG3_EPING</name>
<dbReference type="PANTHER" id="PTHR31121:SF2">
    <property type="entry name" value="MANNOSYLTRANSFERASE KTR5-RELATED"/>
    <property type="match status" value="1"/>
</dbReference>
<sequence length="133" mass="15226">MRMAICGMCHFWRKFEIANMDFFRSEGYTRLFDYLDEESGFYYERWGNTPVHSLAVAMLLQPKEVHRFSDFGYVHGGLQYCAHAPSAQARRGGHIIPDVMEKAGVETGCDCTCEEDIRIVEPTCMNRVKSSLG</sequence>
<proteinExistence type="inferred from homology"/>
<dbReference type="AlphaFoldDB" id="A0A1Y2MEG3"/>
<protein>
    <submittedName>
        <fullName evidence="4">Uncharacterized protein</fullName>
    </submittedName>
</protein>
<dbReference type="InterPro" id="IPR029044">
    <property type="entry name" value="Nucleotide-diphossugar_trans"/>
</dbReference>
<dbReference type="EMBL" id="KZ107838">
    <property type="protein sequence ID" value="OSS54372.1"/>
    <property type="molecule type" value="Genomic_DNA"/>
</dbReference>
<dbReference type="GO" id="GO:0000026">
    <property type="term" value="F:alpha-1,2-mannosyltransferase activity"/>
    <property type="evidence" value="ECO:0007669"/>
    <property type="project" value="TreeGrafter"/>
</dbReference>
<evidence type="ECO:0000256" key="3">
    <source>
        <dbReference type="ARBA" id="ARBA00022679"/>
    </source>
</evidence>
<dbReference type="GO" id="GO:0005794">
    <property type="term" value="C:Golgi apparatus"/>
    <property type="evidence" value="ECO:0007669"/>
    <property type="project" value="TreeGrafter"/>
</dbReference>
<dbReference type="Gene3D" id="3.90.550.10">
    <property type="entry name" value="Spore Coat Polysaccharide Biosynthesis Protein SpsA, Chain A"/>
    <property type="match status" value="1"/>
</dbReference>
<dbReference type="Proteomes" id="UP000193240">
    <property type="component" value="Unassembled WGS sequence"/>
</dbReference>
<keyword evidence="2" id="KW-0328">Glycosyltransferase</keyword>
<dbReference type="STRING" id="105696.A0A1Y2MEG3"/>
<dbReference type="Pfam" id="PF01793">
    <property type="entry name" value="Glyco_transf_15"/>
    <property type="match status" value="1"/>
</dbReference>
<dbReference type="GO" id="GO:0016020">
    <property type="term" value="C:membrane"/>
    <property type="evidence" value="ECO:0007669"/>
    <property type="project" value="InterPro"/>
</dbReference>
<reference evidence="4 5" key="1">
    <citation type="journal article" date="2017" name="Genome Announc.">
        <title>Genome sequence of the saprophytic ascomycete Epicoccum nigrum ICMP 19927 strain isolated from New Zealand.</title>
        <authorList>
            <person name="Fokin M."/>
            <person name="Fleetwood D."/>
            <person name="Weir B.S."/>
            <person name="Villas-Boas S.G."/>
        </authorList>
    </citation>
    <scope>NUCLEOTIDE SEQUENCE [LARGE SCALE GENOMIC DNA]</scope>
    <source>
        <strain evidence="4 5">ICMP 19927</strain>
    </source>
</reference>
<comment type="similarity">
    <text evidence="1">Belongs to the glycosyltransferase 15 family.</text>
</comment>
<evidence type="ECO:0000313" key="4">
    <source>
        <dbReference type="EMBL" id="OSS54372.1"/>
    </source>
</evidence>
<gene>
    <name evidence="4" type="ORF">B5807_00688</name>
</gene>
<organism evidence="4 5">
    <name type="scientific">Epicoccum nigrum</name>
    <name type="common">Soil fungus</name>
    <name type="synonym">Epicoccum purpurascens</name>
    <dbReference type="NCBI Taxonomy" id="105696"/>
    <lineage>
        <taxon>Eukaryota</taxon>
        <taxon>Fungi</taxon>
        <taxon>Dikarya</taxon>
        <taxon>Ascomycota</taxon>
        <taxon>Pezizomycotina</taxon>
        <taxon>Dothideomycetes</taxon>
        <taxon>Pleosporomycetidae</taxon>
        <taxon>Pleosporales</taxon>
        <taxon>Pleosporineae</taxon>
        <taxon>Didymellaceae</taxon>
        <taxon>Epicoccum</taxon>
    </lineage>
</organism>